<dbReference type="Pfam" id="PF18843">
    <property type="entry name" value="LPD28"/>
    <property type="match status" value="1"/>
</dbReference>
<accession>A0A0E2HS04</accession>
<reference evidence="2 3" key="1">
    <citation type="submission" date="2013-01" db="EMBL/GenBank/DDBJ databases">
        <title>The Genome Sequence of Clostridium clostridioforme 90A8.</title>
        <authorList>
            <consortium name="The Broad Institute Genome Sequencing Platform"/>
            <person name="Earl A."/>
            <person name="Ward D."/>
            <person name="Feldgarden M."/>
            <person name="Gevers D."/>
            <person name="Courvalin P."/>
            <person name="Lambert T."/>
            <person name="Walker B."/>
            <person name="Young S.K."/>
            <person name="Zeng Q."/>
            <person name="Gargeya S."/>
            <person name="Fitzgerald M."/>
            <person name="Haas B."/>
            <person name="Abouelleil A."/>
            <person name="Alvarado L."/>
            <person name="Arachchi H.M."/>
            <person name="Berlin A.M."/>
            <person name="Chapman S.B."/>
            <person name="Dewar J."/>
            <person name="Goldberg J."/>
            <person name="Griggs A."/>
            <person name="Gujja S."/>
            <person name="Hansen M."/>
            <person name="Howarth C."/>
            <person name="Imamovic A."/>
            <person name="Larimer J."/>
            <person name="McCowan C."/>
            <person name="Murphy C."/>
            <person name="Neiman D."/>
            <person name="Pearson M."/>
            <person name="Priest M."/>
            <person name="Roberts A."/>
            <person name="Saif S."/>
            <person name="Shea T."/>
            <person name="Sisk P."/>
            <person name="Sykes S."/>
            <person name="Wortman J."/>
            <person name="Nusbaum C."/>
            <person name="Birren B."/>
        </authorList>
    </citation>
    <scope>NUCLEOTIDE SEQUENCE [LARGE SCALE GENOMIC DNA]</scope>
    <source>
        <strain evidence="2 3">90A8</strain>
    </source>
</reference>
<dbReference type="PATRIC" id="fig|999408.3.peg.1566"/>
<dbReference type="AlphaFoldDB" id="A0A0E2HS04"/>
<sequence length="124" mass="13843">MEQRTDASAWYYERSELNGMELWGTGAALDHSTVPEGLYCYDLYGTGVPDDAEDNFISREPVETGCVGAILSARPLPFGGKESMGLQKMRFFDEEPLCTLSQIVDQMQMAEQVQTQTGYQNQSI</sequence>
<name>A0A0E2HS04_9FIRM</name>
<dbReference type="Proteomes" id="UP000013085">
    <property type="component" value="Unassembled WGS sequence"/>
</dbReference>
<dbReference type="EMBL" id="AGYR01000012">
    <property type="protein sequence ID" value="ENZ17902.1"/>
    <property type="molecule type" value="Genomic_DNA"/>
</dbReference>
<comment type="caution">
    <text evidence="2">The sequence shown here is derived from an EMBL/GenBank/DDBJ whole genome shotgun (WGS) entry which is preliminary data.</text>
</comment>
<dbReference type="HOGENOM" id="CLU_1999920_0_0_9"/>
<dbReference type="InterPro" id="IPR040809">
    <property type="entry name" value="LPD28"/>
</dbReference>
<organism evidence="2 3">
    <name type="scientific">[Clostridium] clostridioforme 90A8</name>
    <dbReference type="NCBI Taxonomy" id="999408"/>
    <lineage>
        <taxon>Bacteria</taxon>
        <taxon>Bacillati</taxon>
        <taxon>Bacillota</taxon>
        <taxon>Clostridia</taxon>
        <taxon>Lachnospirales</taxon>
        <taxon>Lachnospiraceae</taxon>
        <taxon>Enterocloster</taxon>
    </lineage>
</organism>
<protein>
    <recommendedName>
        <fullName evidence="1">Large polyvalent protein associated domain-containing protein</fullName>
    </recommendedName>
</protein>
<feature type="domain" description="Large polyvalent protein associated" evidence="1">
    <location>
        <begin position="12"/>
        <end position="102"/>
    </location>
</feature>
<proteinExistence type="predicted"/>
<evidence type="ECO:0000259" key="1">
    <source>
        <dbReference type="Pfam" id="PF18843"/>
    </source>
</evidence>
<gene>
    <name evidence="2" type="ORF">HMPREF1090_01452</name>
</gene>
<evidence type="ECO:0000313" key="2">
    <source>
        <dbReference type="EMBL" id="ENZ17902.1"/>
    </source>
</evidence>
<evidence type="ECO:0000313" key="3">
    <source>
        <dbReference type="Proteomes" id="UP000013085"/>
    </source>
</evidence>
<dbReference type="RefSeq" id="WP_002595349.1">
    <property type="nucleotide sequence ID" value="NZ_KB851009.1"/>
</dbReference>